<reference evidence="2 3" key="1">
    <citation type="submission" date="2024-07" db="EMBL/GenBank/DDBJ databases">
        <title>Section-level genome sequencing and comparative genomics of Aspergillus sections Usti and Cavernicolus.</title>
        <authorList>
            <consortium name="Lawrence Berkeley National Laboratory"/>
            <person name="Nybo J.L."/>
            <person name="Vesth T.C."/>
            <person name="Theobald S."/>
            <person name="Frisvad J.C."/>
            <person name="Larsen T.O."/>
            <person name="Kjaerboelling I."/>
            <person name="Rothschild-Mancinelli K."/>
            <person name="Lyhne E.K."/>
            <person name="Kogle M.E."/>
            <person name="Barry K."/>
            <person name="Clum A."/>
            <person name="Na H."/>
            <person name="Ledsgaard L."/>
            <person name="Lin J."/>
            <person name="Lipzen A."/>
            <person name="Kuo A."/>
            <person name="Riley R."/>
            <person name="Mondo S."/>
            <person name="Labutti K."/>
            <person name="Haridas S."/>
            <person name="Pangalinan J."/>
            <person name="Salamov A.A."/>
            <person name="Simmons B.A."/>
            <person name="Magnuson J.K."/>
            <person name="Chen J."/>
            <person name="Drula E."/>
            <person name="Henrissat B."/>
            <person name="Wiebenga A."/>
            <person name="Lubbers R.J."/>
            <person name="Gomes A.C."/>
            <person name="Makela M.R."/>
            <person name="Stajich J."/>
            <person name="Grigoriev I.V."/>
            <person name="Mortensen U.H."/>
            <person name="De Vries R.P."/>
            <person name="Baker S.E."/>
            <person name="Andersen M.R."/>
        </authorList>
    </citation>
    <scope>NUCLEOTIDE SEQUENCE [LARGE SCALE GENOMIC DNA]</scope>
    <source>
        <strain evidence="2 3">CBS 123904</strain>
    </source>
</reference>
<dbReference type="EMBL" id="JBFXLU010000018">
    <property type="protein sequence ID" value="KAL2853790.1"/>
    <property type="molecule type" value="Genomic_DNA"/>
</dbReference>
<feature type="compositionally biased region" description="Polar residues" evidence="1">
    <location>
        <begin position="1"/>
        <end position="13"/>
    </location>
</feature>
<name>A0ABR4KND9_9EURO</name>
<accession>A0ABR4KND9</accession>
<proteinExistence type="predicted"/>
<feature type="region of interest" description="Disordered" evidence="1">
    <location>
        <begin position="1"/>
        <end position="23"/>
    </location>
</feature>
<keyword evidence="3" id="KW-1185">Reference proteome</keyword>
<evidence type="ECO:0000256" key="1">
    <source>
        <dbReference type="SAM" id="MobiDB-lite"/>
    </source>
</evidence>
<gene>
    <name evidence="2" type="ORF">BJY01DRAFT_206390</name>
</gene>
<organism evidence="2 3">
    <name type="scientific">Aspergillus pseudoustus</name>
    <dbReference type="NCBI Taxonomy" id="1810923"/>
    <lineage>
        <taxon>Eukaryota</taxon>
        <taxon>Fungi</taxon>
        <taxon>Dikarya</taxon>
        <taxon>Ascomycota</taxon>
        <taxon>Pezizomycotina</taxon>
        <taxon>Eurotiomycetes</taxon>
        <taxon>Eurotiomycetidae</taxon>
        <taxon>Eurotiales</taxon>
        <taxon>Aspergillaceae</taxon>
        <taxon>Aspergillus</taxon>
        <taxon>Aspergillus subgen. Nidulantes</taxon>
    </lineage>
</organism>
<comment type="caution">
    <text evidence="2">The sequence shown here is derived from an EMBL/GenBank/DDBJ whole genome shotgun (WGS) entry which is preliminary data.</text>
</comment>
<dbReference type="Proteomes" id="UP001610446">
    <property type="component" value="Unassembled WGS sequence"/>
</dbReference>
<sequence length="51" mass="5615">MMHFGQNSPNANSFPGGHGSEMHIDSDNLVSSLVLEIMNQMCESREMSLTC</sequence>
<protein>
    <submittedName>
        <fullName evidence="2">Uncharacterized protein</fullName>
    </submittedName>
</protein>
<evidence type="ECO:0000313" key="2">
    <source>
        <dbReference type="EMBL" id="KAL2853790.1"/>
    </source>
</evidence>
<evidence type="ECO:0000313" key="3">
    <source>
        <dbReference type="Proteomes" id="UP001610446"/>
    </source>
</evidence>